<dbReference type="EMBL" id="OZ034817">
    <property type="protein sequence ID" value="CAL1383158.1"/>
    <property type="molecule type" value="Genomic_DNA"/>
</dbReference>
<evidence type="ECO:0008006" key="3">
    <source>
        <dbReference type="Google" id="ProtNLM"/>
    </source>
</evidence>
<keyword evidence="2" id="KW-1185">Reference proteome</keyword>
<proteinExistence type="predicted"/>
<name>A0AAV2EBU9_9ROSI</name>
<dbReference type="Proteomes" id="UP001497516">
    <property type="component" value="Chromosome 4"/>
</dbReference>
<organism evidence="1 2">
    <name type="scientific">Linum trigynum</name>
    <dbReference type="NCBI Taxonomy" id="586398"/>
    <lineage>
        <taxon>Eukaryota</taxon>
        <taxon>Viridiplantae</taxon>
        <taxon>Streptophyta</taxon>
        <taxon>Embryophyta</taxon>
        <taxon>Tracheophyta</taxon>
        <taxon>Spermatophyta</taxon>
        <taxon>Magnoliopsida</taxon>
        <taxon>eudicotyledons</taxon>
        <taxon>Gunneridae</taxon>
        <taxon>Pentapetalae</taxon>
        <taxon>rosids</taxon>
        <taxon>fabids</taxon>
        <taxon>Malpighiales</taxon>
        <taxon>Linaceae</taxon>
        <taxon>Linum</taxon>
    </lineage>
</organism>
<dbReference type="AlphaFoldDB" id="A0AAV2EBU9"/>
<accession>A0AAV2EBU9</accession>
<evidence type="ECO:0000313" key="1">
    <source>
        <dbReference type="EMBL" id="CAL1383158.1"/>
    </source>
</evidence>
<evidence type="ECO:0000313" key="2">
    <source>
        <dbReference type="Proteomes" id="UP001497516"/>
    </source>
</evidence>
<reference evidence="1 2" key="1">
    <citation type="submission" date="2024-04" db="EMBL/GenBank/DDBJ databases">
        <authorList>
            <person name="Fracassetti M."/>
        </authorList>
    </citation>
    <scope>NUCLEOTIDE SEQUENCE [LARGE SCALE GENOMIC DNA]</scope>
</reference>
<gene>
    <name evidence="1" type="ORF">LTRI10_LOCUS24445</name>
</gene>
<sequence>MLQSAVQFNGMMSEDAHAHIKSFWEFMNGIKVNAVPKEAIPMSLFPLTLNGAAKQWLNNHPHHSIISCDDLCKQFFARYIPPSVINALLWIEKSPTKQEYESENRKHDTRFTWFTNTMCVS</sequence>
<protein>
    <recommendedName>
        <fullName evidence="3">Retrotransposon gag domain-containing protein</fullName>
    </recommendedName>
</protein>